<comment type="subcellular location">
    <subcellularLocation>
        <location evidence="9">Cytoplasm</location>
    </subcellularLocation>
</comment>
<dbReference type="SUPFAM" id="SSF53613">
    <property type="entry name" value="Ribokinase-like"/>
    <property type="match status" value="1"/>
</dbReference>
<comment type="cofactor">
    <cofactor evidence="9">
        <name>Mg(2+)</name>
        <dbReference type="ChEBI" id="CHEBI:18420"/>
    </cofactor>
    <text evidence="9">Requires a divalent cation, most likely magnesium in vivo, as an electrophilic catalyst to aid phosphoryl group transfer. It is the chelate of the metal and the nucleotide that is the actual substrate.</text>
</comment>
<dbReference type="InterPro" id="IPR002139">
    <property type="entry name" value="Ribo/fructo_kinase"/>
</dbReference>
<keyword evidence="8 9" id="KW-0119">Carbohydrate metabolism</keyword>
<dbReference type="GO" id="GO:0019303">
    <property type="term" value="P:D-ribose catabolic process"/>
    <property type="evidence" value="ECO:0007669"/>
    <property type="project" value="UniProtKB-UniRule"/>
</dbReference>
<dbReference type="GO" id="GO:0005524">
    <property type="term" value="F:ATP binding"/>
    <property type="evidence" value="ECO:0007669"/>
    <property type="project" value="UniProtKB-UniRule"/>
</dbReference>
<dbReference type="GO" id="GO:0004747">
    <property type="term" value="F:ribokinase activity"/>
    <property type="evidence" value="ECO:0007669"/>
    <property type="project" value="UniProtKB-UniRule"/>
</dbReference>
<evidence type="ECO:0000256" key="5">
    <source>
        <dbReference type="ARBA" id="ARBA00022840"/>
    </source>
</evidence>
<feature type="domain" description="Carbohydrate kinase PfkB" evidence="10">
    <location>
        <begin position="3"/>
        <end position="280"/>
    </location>
</feature>
<dbReference type="GO" id="GO:0005829">
    <property type="term" value="C:cytosol"/>
    <property type="evidence" value="ECO:0007669"/>
    <property type="project" value="TreeGrafter"/>
</dbReference>
<proteinExistence type="inferred from homology"/>
<keyword evidence="7 9" id="KW-0630">Potassium</keyword>
<evidence type="ECO:0000259" key="10">
    <source>
        <dbReference type="Pfam" id="PF00294"/>
    </source>
</evidence>
<gene>
    <name evidence="9" type="primary">rbsK</name>
    <name evidence="11" type="ORF">N1028_06400</name>
</gene>
<evidence type="ECO:0000256" key="3">
    <source>
        <dbReference type="ARBA" id="ARBA00022741"/>
    </source>
</evidence>
<keyword evidence="2 9" id="KW-0479">Metal-binding</keyword>
<comment type="activity regulation">
    <text evidence="9">Activated by a monovalent cation that binds near, but not in, the active site. The most likely occupant of the site in vivo is potassium. Ion binding induces a conformational change that may alter substrate affinity.</text>
</comment>
<feature type="binding site" evidence="9">
    <location>
        <position position="183"/>
    </location>
    <ligand>
        <name>ATP</name>
        <dbReference type="ChEBI" id="CHEBI:30616"/>
    </ligand>
</feature>
<dbReference type="GO" id="GO:0046872">
    <property type="term" value="F:metal ion binding"/>
    <property type="evidence" value="ECO:0007669"/>
    <property type="project" value="UniProtKB-KW"/>
</dbReference>
<evidence type="ECO:0000256" key="8">
    <source>
        <dbReference type="ARBA" id="ARBA00023277"/>
    </source>
</evidence>
<feature type="binding site" evidence="9">
    <location>
        <position position="239"/>
    </location>
    <ligand>
        <name>K(+)</name>
        <dbReference type="ChEBI" id="CHEBI:29103"/>
    </ligand>
</feature>
<evidence type="ECO:0000313" key="12">
    <source>
        <dbReference type="Proteomes" id="UP001165587"/>
    </source>
</evidence>
<evidence type="ECO:0000256" key="2">
    <source>
        <dbReference type="ARBA" id="ARBA00022723"/>
    </source>
</evidence>
<keyword evidence="12" id="KW-1185">Reference proteome</keyword>
<evidence type="ECO:0000256" key="7">
    <source>
        <dbReference type="ARBA" id="ARBA00022958"/>
    </source>
</evidence>
<protein>
    <recommendedName>
        <fullName evidence="9">Ribokinase</fullName>
        <shortName evidence="9">RK</shortName>
        <ecNumber evidence="9">2.7.1.15</ecNumber>
    </recommendedName>
</protein>
<dbReference type="Proteomes" id="UP001165587">
    <property type="component" value="Unassembled WGS sequence"/>
</dbReference>
<feature type="binding site" evidence="9">
    <location>
        <begin position="242"/>
        <end position="243"/>
    </location>
    <ligand>
        <name>ATP</name>
        <dbReference type="ChEBI" id="CHEBI:30616"/>
    </ligand>
</feature>
<dbReference type="InterPro" id="IPR011611">
    <property type="entry name" value="PfkB_dom"/>
</dbReference>
<dbReference type="InterPro" id="IPR029056">
    <property type="entry name" value="Ribokinase-like"/>
</dbReference>
<name>A0AA41XCI3_9MICO</name>
<dbReference type="Gene3D" id="3.40.1190.20">
    <property type="match status" value="1"/>
</dbReference>
<dbReference type="HAMAP" id="MF_01987">
    <property type="entry name" value="Ribokinase"/>
    <property type="match status" value="1"/>
</dbReference>
<comment type="function">
    <text evidence="9">Catalyzes the phosphorylation of ribose at O-5 in a reaction requiring ATP and magnesium. The resulting D-ribose-5-phosphate can then be used either for sythesis of nucleotides, histidine, and tryptophan, or as a component of the pentose phosphate pathway.</text>
</comment>
<dbReference type="PANTHER" id="PTHR10584:SF166">
    <property type="entry name" value="RIBOKINASE"/>
    <property type="match status" value="1"/>
</dbReference>
<comment type="caution">
    <text evidence="11">The sequence shown here is derived from an EMBL/GenBank/DDBJ whole genome shotgun (WGS) entry which is preliminary data.</text>
</comment>
<keyword evidence="4 9" id="KW-0418">Kinase</keyword>
<organism evidence="11 12">
    <name type="scientific">Herbiconiux oxytropis</name>
    <dbReference type="NCBI Taxonomy" id="2970915"/>
    <lineage>
        <taxon>Bacteria</taxon>
        <taxon>Bacillati</taxon>
        <taxon>Actinomycetota</taxon>
        <taxon>Actinomycetes</taxon>
        <taxon>Micrococcales</taxon>
        <taxon>Microbacteriaceae</taxon>
        <taxon>Herbiconiux</taxon>
    </lineage>
</organism>
<dbReference type="EMBL" id="JANLCK010000003">
    <property type="protein sequence ID" value="MCS5725522.1"/>
    <property type="molecule type" value="Genomic_DNA"/>
</dbReference>
<evidence type="ECO:0000256" key="4">
    <source>
        <dbReference type="ARBA" id="ARBA00022777"/>
    </source>
</evidence>
<dbReference type="PRINTS" id="PR00990">
    <property type="entry name" value="RIBOKINASE"/>
</dbReference>
<feature type="active site" description="Proton acceptor" evidence="9">
    <location>
        <position position="243"/>
    </location>
</feature>
<dbReference type="PANTHER" id="PTHR10584">
    <property type="entry name" value="SUGAR KINASE"/>
    <property type="match status" value="1"/>
</dbReference>
<keyword evidence="6 9" id="KW-0460">Magnesium</keyword>
<evidence type="ECO:0000256" key="1">
    <source>
        <dbReference type="ARBA" id="ARBA00022679"/>
    </source>
</evidence>
<comment type="catalytic activity">
    <reaction evidence="9">
        <text>D-ribose + ATP = D-ribose 5-phosphate + ADP + H(+)</text>
        <dbReference type="Rhea" id="RHEA:13697"/>
        <dbReference type="ChEBI" id="CHEBI:15378"/>
        <dbReference type="ChEBI" id="CHEBI:30616"/>
        <dbReference type="ChEBI" id="CHEBI:47013"/>
        <dbReference type="ChEBI" id="CHEBI:78346"/>
        <dbReference type="ChEBI" id="CHEBI:456216"/>
        <dbReference type="EC" id="2.7.1.15"/>
    </reaction>
</comment>
<evidence type="ECO:0000256" key="9">
    <source>
        <dbReference type="HAMAP-Rule" id="MF_01987"/>
    </source>
</evidence>
<dbReference type="RefSeq" id="WP_259526030.1">
    <property type="nucleotide sequence ID" value="NZ_JANLCK010000003.1"/>
</dbReference>
<feature type="binding site" evidence="9">
    <location>
        <position position="278"/>
    </location>
    <ligand>
        <name>K(+)</name>
        <dbReference type="ChEBI" id="CHEBI:29103"/>
    </ligand>
</feature>
<keyword evidence="1 9" id="KW-0808">Transferase</keyword>
<feature type="binding site" evidence="9">
    <location>
        <begin position="11"/>
        <end position="13"/>
    </location>
    <ligand>
        <name>substrate</name>
    </ligand>
</feature>
<comment type="caution">
    <text evidence="9">Lacks conserved residue(s) required for the propagation of feature annotation.</text>
</comment>
<accession>A0AA41XCI3</accession>
<keyword evidence="9" id="KW-0963">Cytoplasm</keyword>
<dbReference type="InterPro" id="IPR011877">
    <property type="entry name" value="Ribokinase"/>
</dbReference>
<feature type="binding site" evidence="9">
    <location>
        <position position="243"/>
    </location>
    <ligand>
        <name>substrate</name>
    </ligand>
</feature>
<reference evidence="11" key="1">
    <citation type="submission" date="2022-08" db="EMBL/GenBank/DDBJ databases">
        <authorList>
            <person name="Deng Y."/>
            <person name="Han X.-F."/>
            <person name="Zhang Y.-Q."/>
        </authorList>
    </citation>
    <scope>NUCLEOTIDE SEQUENCE</scope>
    <source>
        <strain evidence="11">CPCC 203407</strain>
    </source>
</reference>
<keyword evidence="3 9" id="KW-0547">Nucleotide-binding</keyword>
<comment type="similarity">
    <text evidence="9">Belongs to the carbohydrate kinase PfkB family. Ribokinase subfamily.</text>
</comment>
<dbReference type="AlphaFoldDB" id="A0AA41XCI3"/>
<evidence type="ECO:0000256" key="6">
    <source>
        <dbReference type="ARBA" id="ARBA00022842"/>
    </source>
</evidence>
<dbReference type="EC" id="2.7.1.15" evidence="9"/>
<feature type="binding site" evidence="9">
    <location>
        <position position="276"/>
    </location>
    <ligand>
        <name>K(+)</name>
        <dbReference type="ChEBI" id="CHEBI:29103"/>
    </ligand>
</feature>
<feature type="binding site" evidence="9">
    <location>
        <position position="237"/>
    </location>
    <ligand>
        <name>K(+)</name>
        <dbReference type="ChEBI" id="CHEBI:29103"/>
    </ligand>
</feature>
<feature type="binding site" evidence="9">
    <location>
        <position position="273"/>
    </location>
    <ligand>
        <name>K(+)</name>
        <dbReference type="ChEBI" id="CHEBI:29103"/>
    </ligand>
</feature>
<keyword evidence="5 9" id="KW-0067">ATP-binding</keyword>
<comment type="subunit">
    <text evidence="9">Homodimer.</text>
</comment>
<comment type="pathway">
    <text evidence="9">Carbohydrate metabolism; D-ribose degradation; D-ribose 5-phosphate from beta-D-ribopyranose: step 2/2.</text>
</comment>
<feature type="binding site" evidence="9">
    <location>
        <position position="139"/>
    </location>
    <ligand>
        <name>substrate</name>
    </ligand>
</feature>
<dbReference type="Pfam" id="PF00294">
    <property type="entry name" value="PfkB"/>
    <property type="match status" value="1"/>
</dbReference>
<evidence type="ECO:0000313" key="11">
    <source>
        <dbReference type="EMBL" id="MCS5725522.1"/>
    </source>
</evidence>
<feature type="binding site" evidence="9">
    <location>
        <begin position="39"/>
        <end position="43"/>
    </location>
    <ligand>
        <name>substrate</name>
    </ligand>
</feature>
<feature type="binding site" evidence="9">
    <location>
        <begin position="214"/>
        <end position="219"/>
    </location>
    <ligand>
        <name>ATP</name>
        <dbReference type="ChEBI" id="CHEBI:30616"/>
    </ligand>
</feature>
<sequence>MGTVVVVGSLNIDSVVEVERHPAPGETLLGGDLVKHFGGKGANQAIAAARAGARVGFIGRVGDDADGDAYLRRLAQYGIDTTHIARTKGVATGHAAIAVAADGENTIIVSPGANGRVGVGDLAPLQSLQPGDVLLGSLEVDLAVIAEAARIAAGRGARVVLNLAPYAALPADVLALADPVVVNEHEDELMRGGLGEGAGAGGGAPDVPGSVLVTLGARGSRWGSTEVPAGAVTSVVDTTGAGDCYCGTLAAALAAGATDADAMQAASTAAAQSVSWVGAQP</sequence>